<dbReference type="InterPro" id="IPR036837">
    <property type="entry name" value="Cation_efflux_CTD_sf"/>
</dbReference>
<protein>
    <recommendedName>
        <fullName evidence="2">Cation efflux protein cytoplasmic domain-containing protein</fullName>
    </recommendedName>
</protein>
<sequence length="128" mass="14197">SKSVFSRLLDGVEPEVPDEARNVAAVTDGVREVAEVRMRWLWHKMLAEANIALDPGLSVVAGHDIAEDVHHQLLHNLKYLCNPTVHVDPGGLAGEEEHRHGLGNTDRQDEHDHAEEPGNEHDHGHSHN</sequence>
<evidence type="ECO:0000259" key="2">
    <source>
        <dbReference type="Pfam" id="PF16916"/>
    </source>
</evidence>
<accession>A0A382SRA0</accession>
<reference evidence="3" key="1">
    <citation type="submission" date="2018-05" db="EMBL/GenBank/DDBJ databases">
        <authorList>
            <person name="Lanie J.A."/>
            <person name="Ng W.-L."/>
            <person name="Kazmierczak K.M."/>
            <person name="Andrzejewski T.M."/>
            <person name="Davidsen T.M."/>
            <person name="Wayne K.J."/>
            <person name="Tettelin H."/>
            <person name="Glass J.I."/>
            <person name="Rusch D."/>
            <person name="Podicherti R."/>
            <person name="Tsui H.-C.T."/>
            <person name="Winkler M.E."/>
        </authorList>
    </citation>
    <scope>NUCLEOTIDE SEQUENCE</scope>
</reference>
<proteinExistence type="predicted"/>
<dbReference type="Gene3D" id="3.30.70.1350">
    <property type="entry name" value="Cation efflux protein, cytoplasmic domain"/>
    <property type="match status" value="1"/>
</dbReference>
<organism evidence="3">
    <name type="scientific">marine metagenome</name>
    <dbReference type="NCBI Taxonomy" id="408172"/>
    <lineage>
        <taxon>unclassified sequences</taxon>
        <taxon>metagenomes</taxon>
        <taxon>ecological metagenomes</taxon>
    </lineage>
</organism>
<evidence type="ECO:0000256" key="1">
    <source>
        <dbReference type="SAM" id="MobiDB-lite"/>
    </source>
</evidence>
<dbReference type="AlphaFoldDB" id="A0A382SRA0"/>
<dbReference type="InterPro" id="IPR027470">
    <property type="entry name" value="Cation_efflux_CTD"/>
</dbReference>
<dbReference type="EMBL" id="UINC01131004">
    <property type="protein sequence ID" value="SVD12444.1"/>
    <property type="molecule type" value="Genomic_DNA"/>
</dbReference>
<feature type="non-terminal residue" evidence="3">
    <location>
        <position position="1"/>
    </location>
</feature>
<evidence type="ECO:0000313" key="3">
    <source>
        <dbReference type="EMBL" id="SVD12444.1"/>
    </source>
</evidence>
<name>A0A382SRA0_9ZZZZ</name>
<dbReference type="SUPFAM" id="SSF160240">
    <property type="entry name" value="Cation efflux protein cytoplasmic domain-like"/>
    <property type="match status" value="1"/>
</dbReference>
<dbReference type="Pfam" id="PF16916">
    <property type="entry name" value="ZT_dimer"/>
    <property type="match status" value="1"/>
</dbReference>
<gene>
    <name evidence="3" type="ORF">METZ01_LOCUS365298</name>
</gene>
<feature type="compositionally biased region" description="Basic and acidic residues" evidence="1">
    <location>
        <begin position="95"/>
        <end position="128"/>
    </location>
</feature>
<feature type="domain" description="Cation efflux protein cytoplasmic" evidence="2">
    <location>
        <begin position="15"/>
        <end position="89"/>
    </location>
</feature>
<feature type="region of interest" description="Disordered" evidence="1">
    <location>
        <begin position="85"/>
        <end position="128"/>
    </location>
</feature>